<keyword evidence="3" id="KW-1185">Reference proteome</keyword>
<feature type="transmembrane region" description="Helical" evidence="1">
    <location>
        <begin position="96"/>
        <end position="118"/>
    </location>
</feature>
<gene>
    <name evidence="2" type="ORF">QE375_000358</name>
</gene>
<keyword evidence="1" id="KW-1133">Transmembrane helix</keyword>
<sequence>MRTEPRPALSPAVKAVAWTASVFFALLLFAVAWVWCGMSYEEQFSEQSKAVSAGSTMEGWGFAVGLVPVLVFHALVAIGAFFAVHDGGRRGVLASLALAVVLVIAVSLPGFVAVQLLYGGTMFAPPVYVP</sequence>
<evidence type="ECO:0000313" key="3">
    <source>
        <dbReference type="Proteomes" id="UP001249291"/>
    </source>
</evidence>
<protein>
    <submittedName>
        <fullName evidence="2">Succinate dehydrogenase/fumarate reductase cytochrome b subunit</fullName>
    </submittedName>
</protein>
<feature type="transmembrane region" description="Helical" evidence="1">
    <location>
        <begin position="60"/>
        <end position="84"/>
    </location>
</feature>
<accession>A0ABU1HNA3</accession>
<keyword evidence="1" id="KW-0472">Membrane</keyword>
<evidence type="ECO:0000256" key="1">
    <source>
        <dbReference type="SAM" id="Phobius"/>
    </source>
</evidence>
<keyword evidence="1" id="KW-0812">Transmembrane</keyword>
<dbReference type="Proteomes" id="UP001249291">
    <property type="component" value="Unassembled WGS sequence"/>
</dbReference>
<proteinExistence type="predicted"/>
<name>A0ABU1HNA3_9MICO</name>
<evidence type="ECO:0000313" key="2">
    <source>
        <dbReference type="EMBL" id="MDR6140804.1"/>
    </source>
</evidence>
<comment type="caution">
    <text evidence="2">The sequence shown here is derived from an EMBL/GenBank/DDBJ whole genome shotgun (WGS) entry which is preliminary data.</text>
</comment>
<organism evidence="2 3">
    <name type="scientific">Microbacterium foliorum</name>
    <dbReference type="NCBI Taxonomy" id="104336"/>
    <lineage>
        <taxon>Bacteria</taxon>
        <taxon>Bacillati</taxon>
        <taxon>Actinomycetota</taxon>
        <taxon>Actinomycetes</taxon>
        <taxon>Micrococcales</taxon>
        <taxon>Microbacteriaceae</taxon>
        <taxon>Microbacterium</taxon>
    </lineage>
</organism>
<feature type="transmembrane region" description="Helical" evidence="1">
    <location>
        <begin position="12"/>
        <end position="40"/>
    </location>
</feature>
<dbReference type="EMBL" id="JAVIZQ010000001">
    <property type="protein sequence ID" value="MDR6140804.1"/>
    <property type="molecule type" value="Genomic_DNA"/>
</dbReference>
<reference evidence="2 3" key="1">
    <citation type="submission" date="2023-08" db="EMBL/GenBank/DDBJ databases">
        <title>Functional and genomic diversity of the sorghum phyllosphere microbiome.</title>
        <authorList>
            <person name="Shade A."/>
        </authorList>
    </citation>
    <scope>NUCLEOTIDE SEQUENCE [LARGE SCALE GENOMIC DNA]</scope>
    <source>
        <strain evidence="2 3">SORGH_AS_0445</strain>
    </source>
</reference>
<dbReference type="RefSeq" id="WP_309686821.1">
    <property type="nucleotide sequence ID" value="NZ_JAVIZQ010000001.1"/>
</dbReference>